<keyword evidence="2" id="KW-1185">Reference proteome</keyword>
<dbReference type="EMBL" id="AMYB01000001">
    <property type="protein sequence ID" value="OAD08577.1"/>
    <property type="molecule type" value="Genomic_DNA"/>
</dbReference>
<reference evidence="1 2" key="1">
    <citation type="submission" date="2015-06" db="EMBL/GenBank/DDBJ databases">
        <title>Expansion of signal transduction pathways in fungi by whole-genome duplication.</title>
        <authorList>
            <consortium name="DOE Joint Genome Institute"/>
            <person name="Corrochano L.M."/>
            <person name="Kuo A."/>
            <person name="Marcet-Houben M."/>
            <person name="Polaino S."/>
            <person name="Salamov A."/>
            <person name="Villalobos J.M."/>
            <person name="Alvarez M.I."/>
            <person name="Avalos J."/>
            <person name="Benito E.P."/>
            <person name="Benoit I."/>
            <person name="Burger G."/>
            <person name="Camino L.P."/>
            <person name="Canovas D."/>
            <person name="Cerda-Olmedo E."/>
            <person name="Cheng J.-F."/>
            <person name="Dominguez A."/>
            <person name="Elias M."/>
            <person name="Eslava A.P."/>
            <person name="Glaser F."/>
            <person name="Grimwood J."/>
            <person name="Gutierrez G."/>
            <person name="Heitman J."/>
            <person name="Henrissat B."/>
            <person name="Iturriaga E.A."/>
            <person name="Lang B.F."/>
            <person name="Lavin J.L."/>
            <person name="Lee S."/>
            <person name="Li W."/>
            <person name="Lindquist E."/>
            <person name="Lopez-Garcia S."/>
            <person name="Luque E.M."/>
            <person name="Marcos A.T."/>
            <person name="Martin J."/>
            <person name="Mccluskey K."/>
            <person name="Medina H.R."/>
            <person name="Miralles-Duran A."/>
            <person name="Miyazaki A."/>
            <person name="Munoz-Torres E."/>
            <person name="Oguiza J.A."/>
            <person name="Ohm R."/>
            <person name="Olmedo M."/>
            <person name="Orejas M."/>
            <person name="Ortiz-Castellanos L."/>
            <person name="Pisabarro A.G."/>
            <person name="Rodriguez-Romero J."/>
            <person name="Ruiz-Herrera J."/>
            <person name="Ruiz-Vazquez R."/>
            <person name="Sanz C."/>
            <person name="Schackwitz W."/>
            <person name="Schmutz J."/>
            <person name="Shahriari M."/>
            <person name="Shelest E."/>
            <person name="Silva-Franco F."/>
            <person name="Soanes D."/>
            <person name="Syed K."/>
            <person name="Tagua V.G."/>
            <person name="Talbot N.J."/>
            <person name="Thon M."/>
            <person name="De Vries R.P."/>
            <person name="Wiebenga A."/>
            <person name="Yadav J.S."/>
            <person name="Braun E.L."/>
            <person name="Baker S."/>
            <person name="Garre V."/>
            <person name="Horwitz B."/>
            <person name="Torres-Martinez S."/>
            <person name="Idnurm A."/>
            <person name="Herrera-Estrella A."/>
            <person name="Gabaldon T."/>
            <person name="Grigoriev I.V."/>
        </authorList>
    </citation>
    <scope>NUCLEOTIDE SEQUENCE [LARGE SCALE GENOMIC DNA]</scope>
    <source>
        <strain evidence="1 2">CBS 277.49</strain>
    </source>
</reference>
<dbReference type="Proteomes" id="UP000077051">
    <property type="component" value="Unassembled WGS sequence"/>
</dbReference>
<dbReference type="AlphaFoldDB" id="A0A162ZYF6"/>
<organism evidence="1 2">
    <name type="scientific">Mucor lusitanicus CBS 277.49</name>
    <dbReference type="NCBI Taxonomy" id="747725"/>
    <lineage>
        <taxon>Eukaryota</taxon>
        <taxon>Fungi</taxon>
        <taxon>Fungi incertae sedis</taxon>
        <taxon>Mucoromycota</taxon>
        <taxon>Mucoromycotina</taxon>
        <taxon>Mucoromycetes</taxon>
        <taxon>Mucorales</taxon>
        <taxon>Mucorineae</taxon>
        <taxon>Mucoraceae</taxon>
        <taxon>Mucor</taxon>
    </lineage>
</organism>
<proteinExistence type="predicted"/>
<dbReference type="VEuPathDB" id="FungiDB:MUCCIDRAFT_105542"/>
<evidence type="ECO:0000313" key="1">
    <source>
        <dbReference type="EMBL" id="OAD08577.1"/>
    </source>
</evidence>
<comment type="caution">
    <text evidence="1">The sequence shown here is derived from an EMBL/GenBank/DDBJ whole genome shotgun (WGS) entry which is preliminary data.</text>
</comment>
<sequence>MPRGLKSWTSKSTILDFVSAAQNGSQQVLGKYCKAEEERIKESRNLDAAIKSTVRTLLGLKDKSKHLSLSE</sequence>
<evidence type="ECO:0000313" key="2">
    <source>
        <dbReference type="Proteomes" id="UP000077051"/>
    </source>
</evidence>
<name>A0A162ZYF6_MUCCL</name>
<gene>
    <name evidence="1" type="ORF">MUCCIDRAFT_105542</name>
</gene>
<protein>
    <submittedName>
        <fullName evidence="1">Uncharacterized protein</fullName>
    </submittedName>
</protein>
<accession>A0A162ZYF6</accession>